<dbReference type="EC" id="7.1.1.-" evidence="5"/>
<dbReference type="GO" id="GO:0005886">
    <property type="term" value="C:plasma membrane"/>
    <property type="evidence" value="ECO:0007669"/>
    <property type="project" value="UniProtKB-SubCell"/>
</dbReference>
<name>A0A330LPM8_9GAMM</name>
<keyword evidence="8" id="KW-0560">Oxidoreductase</keyword>
<dbReference type="GO" id="GO:0048038">
    <property type="term" value="F:quinone binding"/>
    <property type="evidence" value="ECO:0007669"/>
    <property type="project" value="UniProtKB-KW"/>
</dbReference>
<evidence type="ECO:0000256" key="6">
    <source>
        <dbReference type="RuleBase" id="RU000320"/>
    </source>
</evidence>
<dbReference type="GO" id="GO:0008137">
    <property type="term" value="F:NADH dehydrogenase (ubiquinone) activity"/>
    <property type="evidence" value="ECO:0007669"/>
    <property type="project" value="InterPro"/>
</dbReference>
<dbReference type="KEGG" id="mya:MORIYA_1330"/>
<keyword evidence="5" id="KW-0520">NAD</keyword>
<protein>
    <recommendedName>
        <fullName evidence="5">NADH-quinone oxidoreductase subunit N</fullName>
        <ecNumber evidence="5">7.1.1.-</ecNumber>
    </recommendedName>
    <alternativeName>
        <fullName evidence="5">NADH dehydrogenase I subunit N</fullName>
    </alternativeName>
    <alternativeName>
        <fullName evidence="5">NDH-1 subunit N</fullName>
    </alternativeName>
</protein>
<keyword evidence="5" id="KW-0874">Quinone</keyword>
<feature type="transmembrane region" description="Helical" evidence="5">
    <location>
        <begin position="421"/>
        <end position="441"/>
    </location>
</feature>
<comment type="subcellular location">
    <subcellularLocation>
        <location evidence="5">Cell membrane</location>
        <topology evidence="5">Multi-pass membrane protein</topology>
    </subcellularLocation>
    <subcellularLocation>
        <location evidence="1">Endomembrane system</location>
        <topology evidence="1">Multi-pass membrane protein</topology>
    </subcellularLocation>
    <subcellularLocation>
        <location evidence="6">Membrane</location>
        <topology evidence="6">Multi-pass membrane protein</topology>
    </subcellularLocation>
</comment>
<feature type="domain" description="NADH:quinone oxidoreductase/Mrp antiporter transmembrane" evidence="7">
    <location>
        <begin position="141"/>
        <end position="434"/>
    </location>
</feature>
<evidence type="ECO:0000313" key="8">
    <source>
        <dbReference type="EMBL" id="SQD77808.1"/>
    </source>
</evidence>
<evidence type="ECO:0000256" key="1">
    <source>
        <dbReference type="ARBA" id="ARBA00004127"/>
    </source>
</evidence>
<dbReference type="InterPro" id="IPR001750">
    <property type="entry name" value="ND/Mrp_TM"/>
</dbReference>
<keyword evidence="4 5" id="KW-0472">Membrane</keyword>
<keyword evidence="5 8" id="KW-0830">Ubiquinone</keyword>
<feature type="transmembrane region" description="Helical" evidence="5">
    <location>
        <begin position="32"/>
        <end position="48"/>
    </location>
</feature>
<comment type="subunit">
    <text evidence="5">NDH-1 is composed of 14 different subunits. Subunits NuoA, H, J, K, L, M, N constitute the membrane sector of the complex.</text>
</comment>
<dbReference type="PANTHER" id="PTHR22773">
    <property type="entry name" value="NADH DEHYDROGENASE"/>
    <property type="match status" value="1"/>
</dbReference>
<organism evidence="8 9">
    <name type="scientific">Moritella yayanosii</name>
    <dbReference type="NCBI Taxonomy" id="69539"/>
    <lineage>
        <taxon>Bacteria</taxon>
        <taxon>Pseudomonadati</taxon>
        <taxon>Pseudomonadota</taxon>
        <taxon>Gammaproteobacteria</taxon>
        <taxon>Alteromonadales</taxon>
        <taxon>Moritellaceae</taxon>
        <taxon>Moritella</taxon>
    </lineage>
</organism>
<dbReference type="NCBIfam" id="TIGR01770">
    <property type="entry name" value="NDH_I_N"/>
    <property type="match status" value="1"/>
</dbReference>
<feature type="transmembrane region" description="Helical" evidence="5">
    <location>
        <begin position="145"/>
        <end position="166"/>
    </location>
</feature>
<dbReference type="PRINTS" id="PR01434">
    <property type="entry name" value="NADHDHGNASE5"/>
</dbReference>
<sequence>MSGIAEKPTAVDLVTVDLTAISQSVLASGPEIILIIGACVALMLSLVPHPRQDQLLAGVSVFMILLAAGMSYSLSDFPQTAYAGMFVVDGFSTFFKVILYLGTTLTVLMSGSYLRKEGVFQGEYYALLLFALVGTMIMVSSTDLLLIYLGLELQALSIYVLTGFLKTDVRSNEASLKYIILGAFSSGIILYGMSLFYGLTGTTNLKDMAVALSTLDLSDPMLILATLFMLVGLLFKVGAVPFHMWVPDIYEGAPSPITAYMSVASKAAAFAVIMRIFMLDLAVLQPIWILNIAGIAVLTMALGSFVALVQKNIKRMLAYSSIAHAGFLMLGLVAGGRDGMASIMLYLLVYTFMTIGIFAVIILLNKGVRLGEPIEDFSGLAKTHPGLAFMSLIFLFSLAGIPPTGGFFAKFYVLTALVDKGHVMLAVIAVLLSAVSAWFYIRIIMLMYVQPPAPTQAAEIQLTPSIRIVLFIATVGTLLTGLLPAGFLGFVANSIPLSLG</sequence>
<evidence type="ECO:0000256" key="2">
    <source>
        <dbReference type="ARBA" id="ARBA00022692"/>
    </source>
</evidence>
<feature type="transmembrane region" description="Helical" evidence="5">
    <location>
        <begin position="386"/>
        <end position="409"/>
    </location>
</feature>
<feature type="transmembrane region" description="Helical" evidence="5">
    <location>
        <begin position="122"/>
        <end position="139"/>
    </location>
</feature>
<feature type="transmembrane region" description="Helical" evidence="5">
    <location>
        <begin position="178"/>
        <end position="200"/>
    </location>
</feature>
<dbReference type="RefSeq" id="WP_112713594.1">
    <property type="nucleotide sequence ID" value="NZ_LS483250.1"/>
</dbReference>
<feature type="transmembrane region" description="Helical" evidence="5">
    <location>
        <begin position="316"/>
        <end position="337"/>
    </location>
</feature>
<feature type="transmembrane region" description="Helical" evidence="5">
    <location>
        <begin position="343"/>
        <end position="365"/>
    </location>
</feature>
<evidence type="ECO:0000256" key="4">
    <source>
        <dbReference type="ARBA" id="ARBA00023136"/>
    </source>
</evidence>
<proteinExistence type="inferred from homology"/>
<keyword evidence="2 5" id="KW-0812">Transmembrane</keyword>
<feature type="transmembrane region" description="Helical" evidence="5">
    <location>
        <begin position="55"/>
        <end position="74"/>
    </location>
</feature>
<reference evidence="9" key="1">
    <citation type="submission" date="2018-05" db="EMBL/GenBank/DDBJ databases">
        <authorList>
            <person name="Cea G.-C."/>
            <person name="William W."/>
        </authorList>
    </citation>
    <scope>NUCLEOTIDE SEQUENCE [LARGE SCALE GENOMIC DNA]</scope>
    <source>
        <strain evidence="9">DB21MT 5</strain>
    </source>
</reference>
<keyword evidence="9" id="KW-1185">Reference proteome</keyword>
<keyword evidence="5" id="KW-1278">Translocase</keyword>
<feature type="transmembrane region" description="Helical" evidence="5">
    <location>
        <begin position="257"/>
        <end position="277"/>
    </location>
</feature>
<dbReference type="Pfam" id="PF00361">
    <property type="entry name" value="Proton_antipo_M"/>
    <property type="match status" value="1"/>
</dbReference>
<accession>A0A330LPM8</accession>
<dbReference type="Proteomes" id="UP000250163">
    <property type="component" value="Chromosome MORIYA"/>
</dbReference>
<feature type="transmembrane region" description="Helical" evidence="5">
    <location>
        <begin position="289"/>
        <end position="309"/>
    </location>
</feature>
<dbReference type="AlphaFoldDB" id="A0A330LPM8"/>
<feature type="transmembrane region" description="Helical" evidence="5">
    <location>
        <begin position="220"/>
        <end position="245"/>
    </location>
</feature>
<dbReference type="EMBL" id="LS483250">
    <property type="protein sequence ID" value="SQD77808.1"/>
    <property type="molecule type" value="Genomic_DNA"/>
</dbReference>
<dbReference type="OrthoDB" id="9768329at2"/>
<evidence type="ECO:0000313" key="9">
    <source>
        <dbReference type="Proteomes" id="UP000250163"/>
    </source>
</evidence>
<evidence type="ECO:0000256" key="3">
    <source>
        <dbReference type="ARBA" id="ARBA00022989"/>
    </source>
</evidence>
<keyword evidence="5" id="KW-1003">Cell membrane</keyword>
<evidence type="ECO:0000259" key="7">
    <source>
        <dbReference type="Pfam" id="PF00361"/>
    </source>
</evidence>
<feature type="transmembrane region" description="Helical" evidence="5">
    <location>
        <begin position="80"/>
        <end position="101"/>
    </location>
</feature>
<dbReference type="InterPro" id="IPR010096">
    <property type="entry name" value="NADH-Q_OxRdtase_suN/2"/>
</dbReference>
<dbReference type="HAMAP" id="MF_00445">
    <property type="entry name" value="NDH1_NuoN_1"/>
    <property type="match status" value="1"/>
</dbReference>
<dbReference type="GO" id="GO:0050136">
    <property type="term" value="F:NADH dehydrogenase (quinone) (non-electrogenic) activity"/>
    <property type="evidence" value="ECO:0007669"/>
    <property type="project" value="UniProtKB-UniRule"/>
</dbReference>
<evidence type="ECO:0000256" key="5">
    <source>
        <dbReference type="HAMAP-Rule" id="MF_00445"/>
    </source>
</evidence>
<keyword evidence="5" id="KW-0813">Transport</keyword>
<comment type="function">
    <text evidence="5">NDH-1 shuttles electrons from NADH, via FMN and iron-sulfur (Fe-S) centers, to quinones in the respiratory chain. The immediate electron acceptor for the enzyme in this species is believed to be ubiquinone. Couples the redox reaction to proton translocation (for every two electrons transferred, four hydrogen ions are translocated across the cytoplasmic membrane), and thus conserves the redox energy in a proton gradient.</text>
</comment>
<comment type="similarity">
    <text evidence="5">Belongs to the complex I subunit 2 family.</text>
</comment>
<comment type="catalytic activity">
    <reaction evidence="5">
        <text>a quinone + NADH + 5 H(+)(in) = a quinol + NAD(+) + 4 H(+)(out)</text>
        <dbReference type="Rhea" id="RHEA:57888"/>
        <dbReference type="ChEBI" id="CHEBI:15378"/>
        <dbReference type="ChEBI" id="CHEBI:24646"/>
        <dbReference type="ChEBI" id="CHEBI:57540"/>
        <dbReference type="ChEBI" id="CHEBI:57945"/>
        <dbReference type="ChEBI" id="CHEBI:132124"/>
    </reaction>
</comment>
<dbReference type="GO" id="GO:0012505">
    <property type="term" value="C:endomembrane system"/>
    <property type="evidence" value="ECO:0007669"/>
    <property type="project" value="UniProtKB-SubCell"/>
</dbReference>
<keyword evidence="3 5" id="KW-1133">Transmembrane helix</keyword>
<feature type="transmembrane region" description="Helical" evidence="5">
    <location>
        <begin position="468"/>
        <end position="492"/>
    </location>
</feature>
<gene>
    <name evidence="5 8" type="primary">nuoN</name>
    <name evidence="8" type="ORF">MORIYA_1330</name>
</gene>
<dbReference type="GO" id="GO:0042773">
    <property type="term" value="P:ATP synthesis coupled electron transport"/>
    <property type="evidence" value="ECO:0007669"/>
    <property type="project" value="InterPro"/>
</dbReference>